<reference evidence="2" key="1">
    <citation type="submission" date="2022-12" db="EMBL/GenBank/DDBJ databases">
        <authorList>
            <person name="Alioto T."/>
            <person name="Alioto T."/>
            <person name="Gomez Garrido J."/>
        </authorList>
    </citation>
    <scope>NUCLEOTIDE SEQUENCE</scope>
</reference>
<proteinExistence type="predicted"/>
<evidence type="ECO:0000313" key="2">
    <source>
        <dbReference type="EMBL" id="CAI5785987.1"/>
    </source>
</evidence>
<gene>
    <name evidence="2" type="ORF">PODLI_1B021115</name>
</gene>
<feature type="compositionally biased region" description="Polar residues" evidence="1">
    <location>
        <begin position="7"/>
        <end position="16"/>
    </location>
</feature>
<name>A0AA35KXB4_9SAUR</name>
<evidence type="ECO:0000256" key="1">
    <source>
        <dbReference type="SAM" id="MobiDB-lite"/>
    </source>
</evidence>
<keyword evidence="3" id="KW-1185">Reference proteome</keyword>
<feature type="compositionally biased region" description="Acidic residues" evidence="1">
    <location>
        <begin position="50"/>
        <end position="63"/>
    </location>
</feature>
<accession>A0AA35KXB4</accession>
<dbReference type="EMBL" id="OX395135">
    <property type="protein sequence ID" value="CAI5785987.1"/>
    <property type="molecule type" value="Genomic_DNA"/>
</dbReference>
<sequence length="107" mass="11745">MAEHGSHPSSTRQSGNPPIHNPTLCSLEHVDPGMSEQPTLLEQPPPSPDLGDEDDDGDMEPPPDPDVPYPDLAPVVFFCLKQTTSPRSWCIKMVCNPYPFKTTSCPF</sequence>
<dbReference type="Proteomes" id="UP001178461">
    <property type="component" value="Chromosome 10"/>
</dbReference>
<protein>
    <submittedName>
        <fullName evidence="2">Uncharacterized protein</fullName>
    </submittedName>
</protein>
<feature type="region of interest" description="Disordered" evidence="1">
    <location>
        <begin position="1"/>
        <end position="69"/>
    </location>
</feature>
<organism evidence="2 3">
    <name type="scientific">Podarcis lilfordi</name>
    <name type="common">Lilford's wall lizard</name>
    <dbReference type="NCBI Taxonomy" id="74358"/>
    <lineage>
        <taxon>Eukaryota</taxon>
        <taxon>Metazoa</taxon>
        <taxon>Chordata</taxon>
        <taxon>Craniata</taxon>
        <taxon>Vertebrata</taxon>
        <taxon>Euteleostomi</taxon>
        <taxon>Lepidosauria</taxon>
        <taxon>Squamata</taxon>
        <taxon>Bifurcata</taxon>
        <taxon>Unidentata</taxon>
        <taxon>Episquamata</taxon>
        <taxon>Laterata</taxon>
        <taxon>Lacertibaenia</taxon>
        <taxon>Lacertidae</taxon>
        <taxon>Podarcis</taxon>
    </lineage>
</organism>
<evidence type="ECO:0000313" key="3">
    <source>
        <dbReference type="Proteomes" id="UP001178461"/>
    </source>
</evidence>
<dbReference type="AlphaFoldDB" id="A0AA35KXB4"/>